<dbReference type="EMBL" id="CAJNOR010000206">
    <property type="protein sequence ID" value="CAF0839625.1"/>
    <property type="molecule type" value="Genomic_DNA"/>
</dbReference>
<dbReference type="Proteomes" id="UP000663828">
    <property type="component" value="Unassembled WGS sequence"/>
</dbReference>
<reference evidence="1" key="1">
    <citation type="submission" date="2021-02" db="EMBL/GenBank/DDBJ databases">
        <authorList>
            <person name="Nowell W R."/>
        </authorList>
    </citation>
    <scope>NUCLEOTIDE SEQUENCE</scope>
</reference>
<keyword evidence="3" id="KW-1185">Reference proteome</keyword>
<dbReference type="EMBL" id="CAJNOJ010000706">
    <property type="protein sequence ID" value="CAF1512754.1"/>
    <property type="molecule type" value="Genomic_DNA"/>
</dbReference>
<evidence type="ECO:0000313" key="2">
    <source>
        <dbReference type="EMBL" id="CAF1512754.1"/>
    </source>
</evidence>
<dbReference type="AlphaFoldDB" id="A0A813VFT0"/>
<name>A0A813VFT0_ADIRI</name>
<dbReference type="SUPFAM" id="SSF52047">
    <property type="entry name" value="RNI-like"/>
    <property type="match status" value="1"/>
</dbReference>
<gene>
    <name evidence="2" type="ORF">EDS130_LOCUS43353</name>
    <name evidence="1" type="ORF">XAT740_LOCUS4897</name>
</gene>
<dbReference type="Proteomes" id="UP000663852">
    <property type="component" value="Unassembled WGS sequence"/>
</dbReference>
<evidence type="ECO:0000313" key="1">
    <source>
        <dbReference type="EMBL" id="CAF0839625.1"/>
    </source>
</evidence>
<comment type="caution">
    <text evidence="1">The sequence shown here is derived from an EMBL/GenBank/DDBJ whole genome shotgun (WGS) entry which is preliminary data.</text>
</comment>
<protein>
    <submittedName>
        <fullName evidence="1">Uncharacterized protein</fullName>
    </submittedName>
</protein>
<proteinExistence type="predicted"/>
<sequence>MNPHGTKRVSKKIEYENHDAVPHNDVTEGKITTVYDLCADIWQEIFDYFEVVELFNTFAYVIPSADQVLFSRNEHYQLRGLTIDDDTEHLPENMKLSCIISLTVRNIYCFDIIQRCIELRSLKLIGEAEWITSMIIKTDQTCCKLEQLSVDISAVGSISEILTCVASIYSLRRLEICADRFVEDVNSFCSVKKASKIEHLIVNSCSIFDWNQLPQILPRFVDMQLLSISLIDDNQKSIPSFYLHTATMTNLCKLKLNGLVCEDGFVSNQRWAQLLESAQNSIRICVNVFLQQDARSYFDERVKVTLRNFGLSLTSNNNDADYCMNDEDANCWWNLRGMIRKQ</sequence>
<evidence type="ECO:0000313" key="3">
    <source>
        <dbReference type="Proteomes" id="UP000663828"/>
    </source>
</evidence>
<accession>A0A813VFT0</accession>
<organism evidence="1 3">
    <name type="scientific">Adineta ricciae</name>
    <name type="common">Rotifer</name>
    <dbReference type="NCBI Taxonomy" id="249248"/>
    <lineage>
        <taxon>Eukaryota</taxon>
        <taxon>Metazoa</taxon>
        <taxon>Spiralia</taxon>
        <taxon>Gnathifera</taxon>
        <taxon>Rotifera</taxon>
        <taxon>Eurotatoria</taxon>
        <taxon>Bdelloidea</taxon>
        <taxon>Adinetida</taxon>
        <taxon>Adinetidae</taxon>
        <taxon>Adineta</taxon>
    </lineage>
</organism>